<dbReference type="InterPro" id="IPR028973">
    <property type="entry name" value="PhnB-like"/>
</dbReference>
<comment type="caution">
    <text evidence="2">The sequence shown here is derived from an EMBL/GenBank/DDBJ whole genome shotgun (WGS) entry which is preliminary data.</text>
</comment>
<accession>A0ABP5P9A4</accession>
<dbReference type="CDD" id="cd06588">
    <property type="entry name" value="PhnB_like"/>
    <property type="match status" value="1"/>
</dbReference>
<dbReference type="SUPFAM" id="SSF54593">
    <property type="entry name" value="Glyoxalase/Bleomycin resistance protein/Dihydroxybiphenyl dioxygenase"/>
    <property type="match status" value="1"/>
</dbReference>
<dbReference type="Gene3D" id="3.10.180.10">
    <property type="entry name" value="2,3-Dihydroxybiphenyl 1,2-Dioxygenase, domain 1"/>
    <property type="match status" value="1"/>
</dbReference>
<feature type="domain" description="Glyoxalase/fosfomycin resistance/dioxygenase" evidence="1">
    <location>
        <begin position="11"/>
        <end position="131"/>
    </location>
</feature>
<reference evidence="3" key="1">
    <citation type="journal article" date="2019" name="Int. J. Syst. Evol. Microbiol.">
        <title>The Global Catalogue of Microorganisms (GCM) 10K type strain sequencing project: providing services to taxonomists for standard genome sequencing and annotation.</title>
        <authorList>
            <consortium name="The Broad Institute Genomics Platform"/>
            <consortium name="The Broad Institute Genome Sequencing Center for Infectious Disease"/>
            <person name="Wu L."/>
            <person name="Ma J."/>
        </authorList>
    </citation>
    <scope>NUCLEOTIDE SEQUENCE [LARGE SCALE GENOMIC DNA]</scope>
    <source>
        <strain evidence="3">JCM 16114</strain>
    </source>
</reference>
<dbReference type="EMBL" id="BAAAQX010000008">
    <property type="protein sequence ID" value="GAA2208365.1"/>
    <property type="molecule type" value="Genomic_DNA"/>
</dbReference>
<keyword evidence="3" id="KW-1185">Reference proteome</keyword>
<dbReference type="Proteomes" id="UP001499843">
    <property type="component" value="Unassembled WGS sequence"/>
</dbReference>
<sequence length="142" mass="15469">MSVKSVLHLNFRGEARAALEFYRSVFGGDLAVVTYKDTGHVQDPADADLVTWGQVLADDGFHVMAYDVPSAMPFERGENSFFLSVRGADAAEITAYWERLTEGATVVQPLGPSPWAPLYGMLKDRFGVVWVLDVAAASGAKR</sequence>
<dbReference type="InterPro" id="IPR004360">
    <property type="entry name" value="Glyas_Fos-R_dOase_dom"/>
</dbReference>
<protein>
    <submittedName>
        <fullName evidence="2">VOC family protein</fullName>
    </submittedName>
</protein>
<name>A0ABP5P9A4_9ACTN</name>
<evidence type="ECO:0000313" key="2">
    <source>
        <dbReference type="EMBL" id="GAA2208365.1"/>
    </source>
</evidence>
<dbReference type="PANTHER" id="PTHR33990:SF1">
    <property type="entry name" value="PROTEIN YJDN"/>
    <property type="match status" value="1"/>
</dbReference>
<gene>
    <name evidence="2" type="ORF">GCM10009850_038230</name>
</gene>
<organism evidence="2 3">
    <name type="scientific">Nonomuraea monospora</name>
    <dbReference type="NCBI Taxonomy" id="568818"/>
    <lineage>
        <taxon>Bacteria</taxon>
        <taxon>Bacillati</taxon>
        <taxon>Actinomycetota</taxon>
        <taxon>Actinomycetes</taxon>
        <taxon>Streptosporangiales</taxon>
        <taxon>Streptosporangiaceae</taxon>
        <taxon>Nonomuraea</taxon>
    </lineage>
</organism>
<dbReference type="RefSeq" id="WP_344476421.1">
    <property type="nucleotide sequence ID" value="NZ_BAAAQX010000008.1"/>
</dbReference>
<proteinExistence type="predicted"/>
<dbReference type="Pfam" id="PF00903">
    <property type="entry name" value="Glyoxalase"/>
    <property type="match status" value="1"/>
</dbReference>
<dbReference type="InterPro" id="IPR029068">
    <property type="entry name" value="Glyas_Bleomycin-R_OHBP_Dase"/>
</dbReference>
<dbReference type="PANTHER" id="PTHR33990">
    <property type="entry name" value="PROTEIN YJDN-RELATED"/>
    <property type="match status" value="1"/>
</dbReference>
<evidence type="ECO:0000313" key="3">
    <source>
        <dbReference type="Proteomes" id="UP001499843"/>
    </source>
</evidence>
<evidence type="ECO:0000259" key="1">
    <source>
        <dbReference type="Pfam" id="PF00903"/>
    </source>
</evidence>